<name>A0ABV8QCB2_9MICO</name>
<reference evidence="3" key="1">
    <citation type="journal article" date="2019" name="Int. J. Syst. Evol. Microbiol.">
        <title>The Global Catalogue of Microorganisms (GCM) 10K type strain sequencing project: providing services to taxonomists for standard genome sequencing and annotation.</title>
        <authorList>
            <consortium name="The Broad Institute Genomics Platform"/>
            <consortium name="The Broad Institute Genome Sequencing Center for Infectious Disease"/>
            <person name="Wu L."/>
            <person name="Ma J."/>
        </authorList>
    </citation>
    <scope>NUCLEOTIDE SEQUENCE [LARGE SCALE GENOMIC DNA]</scope>
    <source>
        <strain evidence="3">CGMCC 1.10363</strain>
    </source>
</reference>
<proteinExistence type="predicted"/>
<organism evidence="2 3">
    <name type="scientific">Gryllotalpicola reticulitermitis</name>
    <dbReference type="NCBI Taxonomy" id="1184153"/>
    <lineage>
        <taxon>Bacteria</taxon>
        <taxon>Bacillati</taxon>
        <taxon>Actinomycetota</taxon>
        <taxon>Actinomycetes</taxon>
        <taxon>Micrococcales</taxon>
        <taxon>Microbacteriaceae</taxon>
        <taxon>Gryllotalpicola</taxon>
    </lineage>
</organism>
<comment type="caution">
    <text evidence="2">The sequence shown here is derived from an EMBL/GenBank/DDBJ whole genome shotgun (WGS) entry which is preliminary data.</text>
</comment>
<protein>
    <recommendedName>
        <fullName evidence="4">SprT-like family protein</fullName>
    </recommendedName>
</protein>
<feature type="region of interest" description="Disordered" evidence="1">
    <location>
        <begin position="177"/>
        <end position="198"/>
    </location>
</feature>
<dbReference type="EMBL" id="JBHSCN010000019">
    <property type="protein sequence ID" value="MFC4245076.1"/>
    <property type="molecule type" value="Genomic_DNA"/>
</dbReference>
<evidence type="ECO:0000313" key="3">
    <source>
        <dbReference type="Proteomes" id="UP001595900"/>
    </source>
</evidence>
<sequence>MNKGSITAGLVEAIENTWKAIQAQQPDVPEVIVTIGAGSKAMGLVLGHFAANRWVTGEDEAQRSIHELFVSGEGLQRGAADVLGTLLHEAAHAAAEARGVKDTSRQGRYHNAKFKAIGEQFGLSLTHDKTLGWSTTSVPAETAESYADQVHELEGAMIAYRRAEGLAGLIGILGGTGGEDGGEGDGEDKPKKPKNGYSAECQCGRKIRVSVSTYEAGPILCGLCHSPFTSPDAEDDEEN</sequence>
<evidence type="ECO:0000313" key="2">
    <source>
        <dbReference type="EMBL" id="MFC4245076.1"/>
    </source>
</evidence>
<gene>
    <name evidence="2" type="ORF">ACFOYW_17040</name>
</gene>
<evidence type="ECO:0000256" key="1">
    <source>
        <dbReference type="SAM" id="MobiDB-lite"/>
    </source>
</evidence>
<dbReference type="Proteomes" id="UP001595900">
    <property type="component" value="Unassembled WGS sequence"/>
</dbReference>
<dbReference type="RefSeq" id="WP_390231772.1">
    <property type="nucleotide sequence ID" value="NZ_JBHSCN010000019.1"/>
</dbReference>
<evidence type="ECO:0008006" key="4">
    <source>
        <dbReference type="Google" id="ProtNLM"/>
    </source>
</evidence>
<accession>A0ABV8QCB2</accession>
<keyword evidence="3" id="KW-1185">Reference proteome</keyword>